<evidence type="ECO:0000256" key="2">
    <source>
        <dbReference type="ARBA" id="ARBA00008124"/>
    </source>
</evidence>
<keyword evidence="7" id="KW-0333">Golgi apparatus</keyword>
<dbReference type="EMBL" id="JAODUO010001680">
    <property type="protein sequence ID" value="KAK2159910.1"/>
    <property type="molecule type" value="Genomic_DNA"/>
</dbReference>
<evidence type="ECO:0000313" key="12">
    <source>
        <dbReference type="Proteomes" id="UP001209878"/>
    </source>
</evidence>
<dbReference type="PANTHER" id="PTHR14647:SF87">
    <property type="entry name" value="PUTATIVE-RELATED"/>
    <property type="match status" value="1"/>
</dbReference>
<comment type="caution">
    <text evidence="11">The sequence shown here is derived from an EMBL/GenBank/DDBJ whole genome shotgun (WGS) entry which is preliminary data.</text>
</comment>
<name>A0AAD9N7P3_RIDPI</name>
<protein>
    <recommendedName>
        <fullName evidence="13">Galactose-3-O-sulfotransferase 2-like</fullName>
    </recommendedName>
</protein>
<keyword evidence="6 10" id="KW-1133">Transmembrane helix</keyword>
<evidence type="ECO:0000256" key="6">
    <source>
        <dbReference type="ARBA" id="ARBA00022989"/>
    </source>
</evidence>
<dbReference type="PANTHER" id="PTHR14647">
    <property type="entry name" value="GALACTOSE-3-O-SULFOTRANSFERASE"/>
    <property type="match status" value="1"/>
</dbReference>
<evidence type="ECO:0000256" key="9">
    <source>
        <dbReference type="ARBA" id="ARBA00023180"/>
    </source>
</evidence>
<evidence type="ECO:0008006" key="13">
    <source>
        <dbReference type="Google" id="ProtNLM"/>
    </source>
</evidence>
<feature type="transmembrane region" description="Helical" evidence="10">
    <location>
        <begin position="12"/>
        <end position="31"/>
    </location>
</feature>
<accession>A0AAD9N7P3</accession>
<evidence type="ECO:0000256" key="5">
    <source>
        <dbReference type="ARBA" id="ARBA00022968"/>
    </source>
</evidence>
<dbReference type="GO" id="GO:0001733">
    <property type="term" value="F:galactosylceramide sulfotransferase activity"/>
    <property type="evidence" value="ECO:0007669"/>
    <property type="project" value="InterPro"/>
</dbReference>
<dbReference type="AlphaFoldDB" id="A0AAD9N7P3"/>
<keyword evidence="5" id="KW-0735">Signal-anchor</keyword>
<evidence type="ECO:0000256" key="1">
    <source>
        <dbReference type="ARBA" id="ARBA00004323"/>
    </source>
</evidence>
<evidence type="ECO:0000256" key="3">
    <source>
        <dbReference type="ARBA" id="ARBA00022679"/>
    </source>
</evidence>
<dbReference type="InterPro" id="IPR009729">
    <property type="entry name" value="Gal-3-0_sulfotransfrase"/>
</dbReference>
<evidence type="ECO:0000256" key="7">
    <source>
        <dbReference type="ARBA" id="ARBA00023034"/>
    </source>
</evidence>
<evidence type="ECO:0000256" key="8">
    <source>
        <dbReference type="ARBA" id="ARBA00023136"/>
    </source>
</evidence>
<organism evidence="11 12">
    <name type="scientific">Ridgeia piscesae</name>
    <name type="common">Tubeworm</name>
    <dbReference type="NCBI Taxonomy" id="27915"/>
    <lineage>
        <taxon>Eukaryota</taxon>
        <taxon>Metazoa</taxon>
        <taxon>Spiralia</taxon>
        <taxon>Lophotrochozoa</taxon>
        <taxon>Annelida</taxon>
        <taxon>Polychaeta</taxon>
        <taxon>Sedentaria</taxon>
        <taxon>Canalipalpata</taxon>
        <taxon>Sabellida</taxon>
        <taxon>Siboglinidae</taxon>
        <taxon>Ridgeia</taxon>
    </lineage>
</organism>
<keyword evidence="3" id="KW-0808">Transferase</keyword>
<dbReference type="Pfam" id="PF06990">
    <property type="entry name" value="Gal-3-0_sulfotr"/>
    <property type="match status" value="1"/>
</dbReference>
<dbReference type="GO" id="GO:0000139">
    <property type="term" value="C:Golgi membrane"/>
    <property type="evidence" value="ECO:0007669"/>
    <property type="project" value="UniProtKB-SubCell"/>
</dbReference>
<dbReference type="Proteomes" id="UP001209878">
    <property type="component" value="Unassembled WGS sequence"/>
</dbReference>
<evidence type="ECO:0000256" key="10">
    <source>
        <dbReference type="SAM" id="Phobius"/>
    </source>
</evidence>
<evidence type="ECO:0000313" key="11">
    <source>
        <dbReference type="EMBL" id="KAK2159910.1"/>
    </source>
</evidence>
<comment type="similarity">
    <text evidence="2">Belongs to the galactose-3-O-sulfotransferase family.</text>
</comment>
<keyword evidence="12" id="KW-1185">Reference proteome</keyword>
<keyword evidence="4 10" id="KW-0812">Transmembrane</keyword>
<comment type="subcellular location">
    <subcellularLocation>
        <location evidence="1">Golgi apparatus membrane</location>
        <topology evidence="1">Single-pass type II membrane protein</topology>
    </subcellularLocation>
</comment>
<dbReference type="InterPro" id="IPR027417">
    <property type="entry name" value="P-loop_NTPase"/>
</dbReference>
<reference evidence="11" key="1">
    <citation type="journal article" date="2023" name="Mol. Biol. Evol.">
        <title>Third-Generation Sequencing Reveals the Adaptive Role of the Epigenome in Three Deep-Sea Polychaetes.</title>
        <authorList>
            <person name="Perez M."/>
            <person name="Aroh O."/>
            <person name="Sun Y."/>
            <person name="Lan Y."/>
            <person name="Juniper S.K."/>
            <person name="Young C.R."/>
            <person name="Angers B."/>
            <person name="Qian P.Y."/>
        </authorList>
    </citation>
    <scope>NUCLEOTIDE SEQUENCE</scope>
    <source>
        <strain evidence="11">R07B-5</strain>
    </source>
</reference>
<dbReference type="GO" id="GO:0009247">
    <property type="term" value="P:glycolipid biosynthetic process"/>
    <property type="evidence" value="ECO:0007669"/>
    <property type="project" value="InterPro"/>
</dbReference>
<proteinExistence type="inferred from homology"/>
<dbReference type="Gene3D" id="3.40.50.300">
    <property type="entry name" value="P-loop containing nucleotide triphosphate hydrolases"/>
    <property type="match status" value="1"/>
</dbReference>
<keyword evidence="9" id="KW-0325">Glycoprotein</keyword>
<gene>
    <name evidence="11" type="ORF">NP493_1679g00018</name>
</gene>
<keyword evidence="8 10" id="KW-0472">Membrane</keyword>
<sequence>MKVVRLHPIVLCRVAVFPVVCLLIRFAFYFLNMPKEETILSIENLALDVSYGVEPYPTCTVERRNVVFIKNHKCGSDTATNVFHRFGLDRGLSFVLAVPGRMTLNWPYVIEPRTYRASKADGGGFNIMCEHQIYNERIISAIMPFNNEYTTILREPFSRFKSAFNFFRLEWRADIHNTKPMLTYLEDILRYEIHIRSPSNTQSKKSCMGPGWTAGQNGMSLDLGFDNGFQLDVLDQTNNVTYIRQWLQKLQKRFGLVMIMEHFEESLVLLRRLMCWRLQDVLYLVRNVGHYKDKSTQSDTINMKLMDNYRRFNQVDIVLYDLFNKTLWRRIELEGPGYADELRQFKGVMEKVREFCYTVPPPSNDTQMVIPKSDWNEAFPVTGFYCLRMANRLYNDITYIYQKNPKKVPVPRRHDKVPGC</sequence>
<evidence type="ECO:0000256" key="4">
    <source>
        <dbReference type="ARBA" id="ARBA00022692"/>
    </source>
</evidence>